<evidence type="ECO:0000256" key="3">
    <source>
        <dbReference type="ARBA" id="ARBA00004174"/>
    </source>
</evidence>
<evidence type="ECO:0000256" key="7">
    <source>
        <dbReference type="ARBA" id="ARBA00022723"/>
    </source>
</evidence>
<dbReference type="GO" id="GO:0005789">
    <property type="term" value="C:endoplasmic reticulum membrane"/>
    <property type="evidence" value="ECO:0007669"/>
    <property type="project" value="UniProtKB-SubCell"/>
</dbReference>
<dbReference type="PROSITE" id="PS00086">
    <property type="entry name" value="CYTOCHROME_P450"/>
    <property type="match status" value="1"/>
</dbReference>
<proteinExistence type="inferred from homology"/>
<name>A0A1J1IG58_9DIPT</name>
<dbReference type="Gene3D" id="1.10.630.10">
    <property type="entry name" value="Cytochrome P450"/>
    <property type="match status" value="1"/>
</dbReference>
<dbReference type="STRING" id="568069.A0A1J1IG58"/>
<comment type="cofactor">
    <cofactor evidence="1 14">
        <name>heme</name>
        <dbReference type="ChEBI" id="CHEBI:30413"/>
    </cofactor>
</comment>
<protein>
    <submittedName>
        <fullName evidence="16">CLUMA_CG012623, isoform A</fullName>
    </submittedName>
</protein>
<dbReference type="InterPro" id="IPR017972">
    <property type="entry name" value="Cyt_P450_CS"/>
</dbReference>
<dbReference type="EMBL" id="CVRI01000050">
    <property type="protein sequence ID" value="CRK99229.1"/>
    <property type="molecule type" value="Genomic_DNA"/>
</dbReference>
<dbReference type="GO" id="GO:0005506">
    <property type="term" value="F:iron ion binding"/>
    <property type="evidence" value="ECO:0007669"/>
    <property type="project" value="InterPro"/>
</dbReference>
<dbReference type="OrthoDB" id="1470350at2759"/>
<keyword evidence="17" id="KW-1185">Reference proteome</keyword>
<organism evidence="16 17">
    <name type="scientific">Clunio marinus</name>
    <dbReference type="NCBI Taxonomy" id="568069"/>
    <lineage>
        <taxon>Eukaryota</taxon>
        <taxon>Metazoa</taxon>
        <taxon>Ecdysozoa</taxon>
        <taxon>Arthropoda</taxon>
        <taxon>Hexapoda</taxon>
        <taxon>Insecta</taxon>
        <taxon>Pterygota</taxon>
        <taxon>Neoptera</taxon>
        <taxon>Endopterygota</taxon>
        <taxon>Diptera</taxon>
        <taxon>Nematocera</taxon>
        <taxon>Chironomoidea</taxon>
        <taxon>Chironomidae</taxon>
        <taxon>Clunio</taxon>
    </lineage>
</organism>
<comment type="function">
    <text evidence="2">May be involved in the metabolism of insect hormones and in the breakdown of synthetic insecticides.</text>
</comment>
<evidence type="ECO:0000256" key="8">
    <source>
        <dbReference type="ARBA" id="ARBA00022824"/>
    </source>
</evidence>
<reference evidence="16 17" key="1">
    <citation type="submission" date="2015-04" db="EMBL/GenBank/DDBJ databases">
        <authorList>
            <person name="Syromyatnikov M.Y."/>
            <person name="Popov V.N."/>
        </authorList>
    </citation>
    <scope>NUCLEOTIDE SEQUENCE [LARGE SCALE GENOMIC DNA]</scope>
</reference>
<keyword evidence="9" id="KW-0492">Microsome</keyword>
<evidence type="ECO:0000256" key="11">
    <source>
        <dbReference type="ARBA" id="ARBA00023004"/>
    </source>
</evidence>
<dbReference type="InterPro" id="IPR001128">
    <property type="entry name" value="Cyt_P450"/>
</dbReference>
<evidence type="ECO:0000256" key="9">
    <source>
        <dbReference type="ARBA" id="ARBA00022848"/>
    </source>
</evidence>
<accession>A0A1J1IG58</accession>
<comment type="subcellular location">
    <subcellularLocation>
        <location evidence="4">Endoplasmic reticulum membrane</location>
        <topology evidence="4">Peripheral membrane protein</topology>
    </subcellularLocation>
    <subcellularLocation>
        <location evidence="3">Microsome membrane</location>
        <topology evidence="3">Peripheral membrane protein</topology>
    </subcellularLocation>
</comment>
<keyword evidence="10 15" id="KW-0560">Oxidoreductase</keyword>
<keyword evidence="6 14" id="KW-0349">Heme</keyword>
<evidence type="ECO:0000313" key="16">
    <source>
        <dbReference type="EMBL" id="CRK99229.1"/>
    </source>
</evidence>
<comment type="similarity">
    <text evidence="5 15">Belongs to the cytochrome P450 family.</text>
</comment>
<dbReference type="InterPro" id="IPR036396">
    <property type="entry name" value="Cyt_P450_sf"/>
</dbReference>
<evidence type="ECO:0000256" key="2">
    <source>
        <dbReference type="ARBA" id="ARBA00003690"/>
    </source>
</evidence>
<keyword evidence="12 15" id="KW-0503">Monooxygenase</keyword>
<dbReference type="GO" id="GO:0020037">
    <property type="term" value="F:heme binding"/>
    <property type="evidence" value="ECO:0007669"/>
    <property type="project" value="InterPro"/>
</dbReference>
<evidence type="ECO:0000256" key="4">
    <source>
        <dbReference type="ARBA" id="ARBA00004406"/>
    </source>
</evidence>
<dbReference type="GO" id="GO:0016705">
    <property type="term" value="F:oxidoreductase activity, acting on paired donors, with incorporation or reduction of molecular oxygen"/>
    <property type="evidence" value="ECO:0007669"/>
    <property type="project" value="InterPro"/>
</dbReference>
<dbReference type="GO" id="GO:0004497">
    <property type="term" value="F:monooxygenase activity"/>
    <property type="evidence" value="ECO:0007669"/>
    <property type="project" value="UniProtKB-KW"/>
</dbReference>
<evidence type="ECO:0000256" key="10">
    <source>
        <dbReference type="ARBA" id="ARBA00023002"/>
    </source>
</evidence>
<sequence>MYKVILLGIFSLTLFCYLIYRSKHRTFFQHASKIPTVPAGFIRRIKSLIGANQEELFQVLKETICPGPSPRKAWLGPLMFVFVDDPDQVNQYLNSPYGIDKPKIYSVLGLDKGLFVSNGALWKAHRKLLDPSFNAKVLSSFNPIFNEKSKLLIKKLEDELDAEEFNIFSYFISFGLDNILRTSTGVDKKIMEEKNNKYVNDCTIGVNIFASKIVKFWLQLKPIMRMSNLYELEQKHILNGMFKMAHDLIQEKEENIRNNNDVKYKSEKPQIFIDQLFKKRNEFSFDEMADEINTIILAGFETIATLSSTVVLLAALYPDVQEKIFEELKTVFNSVDEEVTDRKLQELSYLDQVVNESARYWTTLPYIARSLSTDIEIGSKIVPSGSIICVPIILLHSNKEIWGEDADKFIPERFSSERLTDTQRKAFMPFGRGPRICIGNKYAIKSIKIALSHFFRNYKSSTNVKEENLTFEYTVFIKLVQGYMVKISKREF</sequence>
<feature type="binding site" description="axial binding residue" evidence="14">
    <location>
        <position position="437"/>
    </location>
    <ligand>
        <name>heme</name>
        <dbReference type="ChEBI" id="CHEBI:30413"/>
    </ligand>
    <ligandPart>
        <name>Fe</name>
        <dbReference type="ChEBI" id="CHEBI:18248"/>
    </ligandPart>
</feature>
<gene>
    <name evidence="16" type="primary">similar to Cytochrome P450 4C1</name>
    <name evidence="16" type="ORF">CLUMA_CG012623</name>
</gene>
<dbReference type="PANTHER" id="PTHR24291:SF189">
    <property type="entry name" value="CYTOCHROME P450 4C3-RELATED"/>
    <property type="match status" value="1"/>
</dbReference>
<dbReference type="PRINTS" id="PR00385">
    <property type="entry name" value="P450"/>
</dbReference>
<evidence type="ECO:0000256" key="1">
    <source>
        <dbReference type="ARBA" id="ARBA00001971"/>
    </source>
</evidence>
<dbReference type="PRINTS" id="PR00463">
    <property type="entry name" value="EP450I"/>
</dbReference>
<evidence type="ECO:0000256" key="5">
    <source>
        <dbReference type="ARBA" id="ARBA00010617"/>
    </source>
</evidence>
<dbReference type="PANTHER" id="PTHR24291">
    <property type="entry name" value="CYTOCHROME P450 FAMILY 4"/>
    <property type="match status" value="1"/>
</dbReference>
<dbReference type="SUPFAM" id="SSF48264">
    <property type="entry name" value="Cytochrome P450"/>
    <property type="match status" value="1"/>
</dbReference>
<evidence type="ECO:0000256" key="12">
    <source>
        <dbReference type="ARBA" id="ARBA00023033"/>
    </source>
</evidence>
<evidence type="ECO:0000256" key="15">
    <source>
        <dbReference type="RuleBase" id="RU000461"/>
    </source>
</evidence>
<evidence type="ECO:0000256" key="14">
    <source>
        <dbReference type="PIRSR" id="PIRSR602401-1"/>
    </source>
</evidence>
<keyword evidence="13" id="KW-0472">Membrane</keyword>
<evidence type="ECO:0000256" key="13">
    <source>
        <dbReference type="ARBA" id="ARBA00023136"/>
    </source>
</evidence>
<dbReference type="AlphaFoldDB" id="A0A1J1IG58"/>
<dbReference type="InterPro" id="IPR050196">
    <property type="entry name" value="Cytochrome_P450_Monoox"/>
</dbReference>
<keyword evidence="8" id="KW-0256">Endoplasmic reticulum</keyword>
<keyword evidence="7 14" id="KW-0479">Metal-binding</keyword>
<dbReference type="Proteomes" id="UP000183832">
    <property type="component" value="Unassembled WGS sequence"/>
</dbReference>
<dbReference type="InterPro" id="IPR002401">
    <property type="entry name" value="Cyt_P450_E_grp-I"/>
</dbReference>
<evidence type="ECO:0000313" key="17">
    <source>
        <dbReference type="Proteomes" id="UP000183832"/>
    </source>
</evidence>
<evidence type="ECO:0000256" key="6">
    <source>
        <dbReference type="ARBA" id="ARBA00022617"/>
    </source>
</evidence>
<dbReference type="Pfam" id="PF00067">
    <property type="entry name" value="p450"/>
    <property type="match status" value="1"/>
</dbReference>
<keyword evidence="11 14" id="KW-0408">Iron</keyword>